<dbReference type="Pfam" id="PF12849">
    <property type="entry name" value="PBP_like_2"/>
    <property type="match status" value="1"/>
</dbReference>
<comment type="caution">
    <text evidence="5">The sequence shown here is derived from an EMBL/GenBank/DDBJ whole genome shotgun (WGS) entry which is preliminary data.</text>
</comment>
<gene>
    <name evidence="5" type="ORF">JT362_23560</name>
</gene>
<feature type="compositionally biased region" description="Pro residues" evidence="2">
    <location>
        <begin position="179"/>
        <end position="188"/>
    </location>
</feature>
<dbReference type="EMBL" id="JAFFZE010000017">
    <property type="protein sequence ID" value="MCT2586099.1"/>
    <property type="molecule type" value="Genomic_DNA"/>
</dbReference>
<dbReference type="Gene3D" id="3.40.190.10">
    <property type="entry name" value="Periplasmic binding protein-like II"/>
    <property type="match status" value="2"/>
</dbReference>
<proteinExistence type="predicted"/>
<feature type="region of interest" description="Disordered" evidence="2">
    <location>
        <begin position="174"/>
        <end position="193"/>
    </location>
</feature>
<reference evidence="5 6" key="1">
    <citation type="submission" date="2021-02" db="EMBL/GenBank/DDBJ databases">
        <title>Actinophytocola xerophila sp. nov., isolated from soil of cotton cropping field.</title>
        <authorList>
            <person name="Huang R."/>
            <person name="Chen X."/>
            <person name="Ge X."/>
            <person name="Liu W."/>
        </authorList>
    </citation>
    <scope>NUCLEOTIDE SEQUENCE [LARGE SCALE GENOMIC DNA]</scope>
    <source>
        <strain evidence="5 6">S1-96</strain>
    </source>
</reference>
<evidence type="ECO:0000259" key="4">
    <source>
        <dbReference type="Pfam" id="PF12849"/>
    </source>
</evidence>
<evidence type="ECO:0000313" key="6">
    <source>
        <dbReference type="Proteomes" id="UP001156441"/>
    </source>
</evidence>
<sequence length="566" mass="61616">MGIGQLLQTISELLLSGEGSLVLGIAAAIGILSPFAQRYLATRKRVYFRVQSDSKIGLDVDLHDGDDGEEHADGRLIAVAELVGRLSFVVIRIRNTGGEVALRDLDEPVEFTFRDRVIWNARISDPSERTHREDLVKHLEFFSTAPESDRPAPPAELPKVRRAMLPRMLEILRPTPVSDAPPPPPQSAPPEWHGVRLKRDLTLAPKEKFKLVVVLREPVTNMKGALTKGVDGPSGRRIKDERTVRRTAWPLVTAGFGVLLAGALVAINLLIPDNAVATDPNVECATGELTIVGSSAFTPTMSGIADQYRAACDEARITVTPTGSISGVRQLNSLEPAERETVAALSDGVVGEATSELERHPVAVIVYTVVVNDSVNVEGLTRAQLRDIYQGRYRDWNELRPGPSLPIRIVGRGQESGSRRTFEQTVLGAAEGALTSDSCERTDRIPDAPTIRCERSTEAQLLDEIAVTPGAIGYADLPTAREAEEAGRAVTVLRLDDREPGVSGISAGYPLWTVEYLYTKRDPTEGSLLDAYLDFLRSSTARAELRTSGFTPCIGKDGQLHLHCHD</sequence>
<dbReference type="InterPro" id="IPR024370">
    <property type="entry name" value="PBP_domain"/>
</dbReference>
<evidence type="ECO:0000256" key="2">
    <source>
        <dbReference type="SAM" id="MobiDB-lite"/>
    </source>
</evidence>
<keyword evidence="1" id="KW-0732">Signal</keyword>
<dbReference type="SUPFAM" id="SSF53850">
    <property type="entry name" value="Periplasmic binding protein-like II"/>
    <property type="match status" value="1"/>
</dbReference>
<feature type="domain" description="PBP" evidence="4">
    <location>
        <begin position="283"/>
        <end position="538"/>
    </location>
</feature>
<organism evidence="5 6">
    <name type="scientific">Actinophytocola gossypii</name>
    <dbReference type="NCBI Taxonomy" id="2812003"/>
    <lineage>
        <taxon>Bacteria</taxon>
        <taxon>Bacillati</taxon>
        <taxon>Actinomycetota</taxon>
        <taxon>Actinomycetes</taxon>
        <taxon>Pseudonocardiales</taxon>
        <taxon>Pseudonocardiaceae</taxon>
    </lineage>
</organism>
<feature type="transmembrane region" description="Helical" evidence="3">
    <location>
        <begin position="247"/>
        <end position="271"/>
    </location>
</feature>
<dbReference type="RefSeq" id="WP_260193885.1">
    <property type="nucleotide sequence ID" value="NZ_JAFFZE010000017.1"/>
</dbReference>
<protein>
    <submittedName>
        <fullName evidence="5">Substrate-binding domain-containing protein</fullName>
    </submittedName>
</protein>
<evidence type="ECO:0000256" key="1">
    <source>
        <dbReference type="ARBA" id="ARBA00022729"/>
    </source>
</evidence>
<dbReference type="PANTHER" id="PTHR30570:SF1">
    <property type="entry name" value="PHOSPHATE-BINDING PROTEIN PSTS"/>
    <property type="match status" value="1"/>
</dbReference>
<name>A0ABT2JEZ5_9PSEU</name>
<evidence type="ECO:0000256" key="3">
    <source>
        <dbReference type="SAM" id="Phobius"/>
    </source>
</evidence>
<accession>A0ABT2JEZ5</accession>
<keyword evidence="3" id="KW-0472">Membrane</keyword>
<keyword evidence="6" id="KW-1185">Reference proteome</keyword>
<feature type="transmembrane region" description="Helical" evidence="3">
    <location>
        <begin position="20"/>
        <end position="41"/>
    </location>
</feature>
<keyword evidence="3" id="KW-0812">Transmembrane</keyword>
<dbReference type="InterPro" id="IPR050811">
    <property type="entry name" value="Phosphate_ABC_transporter"/>
</dbReference>
<dbReference type="PANTHER" id="PTHR30570">
    <property type="entry name" value="PERIPLASMIC PHOSPHATE BINDING COMPONENT OF PHOSPHATE ABC TRANSPORTER"/>
    <property type="match status" value="1"/>
</dbReference>
<dbReference type="Proteomes" id="UP001156441">
    <property type="component" value="Unassembled WGS sequence"/>
</dbReference>
<keyword evidence="3" id="KW-1133">Transmembrane helix</keyword>
<evidence type="ECO:0000313" key="5">
    <source>
        <dbReference type="EMBL" id="MCT2586099.1"/>
    </source>
</evidence>